<proteinExistence type="inferred from homology"/>
<dbReference type="HOGENOM" id="CLU_044041_2_0_6"/>
<name>B8CP80_SHEPW</name>
<dbReference type="OrthoDB" id="5413830at2"/>
<comment type="similarity">
    <text evidence="2">Belongs to the gluconeogenesis factor family.</text>
</comment>
<dbReference type="CDD" id="cd07187">
    <property type="entry name" value="YvcK_like"/>
    <property type="match status" value="1"/>
</dbReference>
<dbReference type="EMBL" id="CP000472">
    <property type="protein sequence ID" value="ACJ29324.1"/>
    <property type="molecule type" value="Genomic_DNA"/>
</dbReference>
<keyword evidence="4" id="KW-1185">Reference proteome</keyword>
<evidence type="ECO:0000256" key="1">
    <source>
        <dbReference type="ARBA" id="ARBA00022490"/>
    </source>
</evidence>
<accession>B8CP80</accession>
<dbReference type="Gene3D" id="3.40.50.10680">
    <property type="entry name" value="CofD-like domains"/>
    <property type="match status" value="1"/>
</dbReference>
<dbReference type="InterPro" id="IPR038136">
    <property type="entry name" value="CofD-like_dom_sf"/>
</dbReference>
<dbReference type="STRING" id="225849.swp_2585"/>
<protein>
    <recommendedName>
        <fullName evidence="2">Putative gluconeogenesis factor</fullName>
    </recommendedName>
</protein>
<dbReference type="PANTHER" id="PTHR30135:SF3">
    <property type="entry name" value="GLUCONEOGENESIS FACTOR-RELATED"/>
    <property type="match status" value="1"/>
</dbReference>
<dbReference type="PANTHER" id="PTHR30135">
    <property type="entry name" value="UNCHARACTERIZED PROTEIN YVCK-RELATED"/>
    <property type="match status" value="1"/>
</dbReference>
<comment type="function">
    <text evidence="2">Required for morphogenesis under gluconeogenic growth conditions.</text>
</comment>
<dbReference type="Pfam" id="PF01933">
    <property type="entry name" value="CofD"/>
    <property type="match status" value="1"/>
</dbReference>
<dbReference type="KEGG" id="swp:swp_2585"/>
<dbReference type="InterPro" id="IPR010119">
    <property type="entry name" value="Gluconeogen_factor"/>
</dbReference>
<dbReference type="NCBIfam" id="TIGR01826">
    <property type="entry name" value="CofD_related"/>
    <property type="match status" value="1"/>
</dbReference>
<evidence type="ECO:0000256" key="2">
    <source>
        <dbReference type="HAMAP-Rule" id="MF_00973"/>
    </source>
</evidence>
<organism evidence="3 4">
    <name type="scientific">Shewanella piezotolerans (strain WP3 / JCM 13877)</name>
    <dbReference type="NCBI Taxonomy" id="225849"/>
    <lineage>
        <taxon>Bacteria</taxon>
        <taxon>Pseudomonadati</taxon>
        <taxon>Pseudomonadota</taxon>
        <taxon>Gammaproteobacteria</taxon>
        <taxon>Alteromonadales</taxon>
        <taxon>Shewanellaceae</taxon>
        <taxon>Shewanella</taxon>
    </lineage>
</organism>
<dbReference type="GO" id="GO:0005737">
    <property type="term" value="C:cytoplasm"/>
    <property type="evidence" value="ECO:0007669"/>
    <property type="project" value="UniProtKB-SubCell"/>
</dbReference>
<comment type="subcellular location">
    <subcellularLocation>
        <location evidence="2">Cytoplasm</location>
    </subcellularLocation>
</comment>
<dbReference type="GO" id="GO:0008360">
    <property type="term" value="P:regulation of cell shape"/>
    <property type="evidence" value="ECO:0007669"/>
    <property type="project" value="UniProtKB-UniRule"/>
</dbReference>
<dbReference type="RefSeq" id="WP_020912680.1">
    <property type="nucleotide sequence ID" value="NC_011566.1"/>
</dbReference>
<reference evidence="3 4" key="1">
    <citation type="journal article" date="2008" name="PLoS ONE">
        <title>Environmental adaptation: genomic analysis of the piezotolerant and psychrotolerant deep-sea iron reducing bacterium Shewanella piezotolerans WP3.</title>
        <authorList>
            <person name="Wang F."/>
            <person name="Wang J."/>
            <person name="Jian H."/>
            <person name="Zhang B."/>
            <person name="Li S."/>
            <person name="Wang F."/>
            <person name="Zeng X."/>
            <person name="Gao L."/>
            <person name="Bartlett D.H."/>
            <person name="Yu J."/>
            <person name="Hu S."/>
            <person name="Xiao X."/>
        </authorList>
    </citation>
    <scope>NUCLEOTIDE SEQUENCE [LARGE SCALE GENOMIC DNA]</scope>
    <source>
        <strain evidence="4">WP3 / JCM 13877</strain>
    </source>
</reference>
<sequence length="304" mass="33112">MKNNALNQYQHVVAIGGGHGLGRVLSTLSFLGPKLTGIVATTDNGGSTGRLRAEKDCIAWGDLRNCLTQLSKKPSVGSLMFEYRFNGESELNGHNLGNLMLTALDELCVRPLEAINLVRQFLNIETRLIPMSEEPTHLVAMEACGRSVFGEINVDKMEDTPIALSLDPIVQATCEACEAIREADIIILGPGSFLTSIMPPLLLPKIAKALAESNAEVILIDNLTEEPSPIANCGLAQKLDWCHQVLGLKIVDKVLRHGDTPSQDGYISYYPLRSSHHRGLHDKRALATALAEMIPDKLTQLENT</sequence>
<evidence type="ECO:0000313" key="3">
    <source>
        <dbReference type="EMBL" id="ACJ29324.1"/>
    </source>
</evidence>
<dbReference type="Proteomes" id="UP000000753">
    <property type="component" value="Chromosome"/>
</dbReference>
<dbReference type="HAMAP" id="MF_00973">
    <property type="entry name" value="Gluconeogen_factor"/>
    <property type="match status" value="1"/>
</dbReference>
<evidence type="ECO:0000313" key="4">
    <source>
        <dbReference type="Proteomes" id="UP000000753"/>
    </source>
</evidence>
<dbReference type="GO" id="GO:0043743">
    <property type="term" value="F:LPPG:FO 2-phospho-L-lactate transferase activity"/>
    <property type="evidence" value="ECO:0007669"/>
    <property type="project" value="InterPro"/>
</dbReference>
<dbReference type="InterPro" id="IPR002882">
    <property type="entry name" value="CofD"/>
</dbReference>
<keyword evidence="1 2" id="KW-0963">Cytoplasm</keyword>
<dbReference type="SUPFAM" id="SSF142338">
    <property type="entry name" value="CofD-like"/>
    <property type="match status" value="1"/>
</dbReference>
<dbReference type="eggNOG" id="COG0391">
    <property type="taxonomic scope" value="Bacteria"/>
</dbReference>
<gene>
    <name evidence="3" type="ordered locus">swp_2585</name>
</gene>
<dbReference type="AlphaFoldDB" id="B8CP80"/>